<accession>A0A0N4SZV0</accession>
<organism evidence="1">
    <name type="scientific">Brugia pahangi</name>
    <name type="common">Filarial nematode worm</name>
    <dbReference type="NCBI Taxonomy" id="6280"/>
    <lineage>
        <taxon>Eukaryota</taxon>
        <taxon>Metazoa</taxon>
        <taxon>Ecdysozoa</taxon>
        <taxon>Nematoda</taxon>
        <taxon>Chromadorea</taxon>
        <taxon>Rhabditida</taxon>
        <taxon>Spirurina</taxon>
        <taxon>Spiruromorpha</taxon>
        <taxon>Filarioidea</taxon>
        <taxon>Onchocercidae</taxon>
        <taxon>Brugia</taxon>
    </lineage>
</organism>
<name>A0A0N4SZV0_BRUPA</name>
<dbReference type="AlphaFoldDB" id="A0A0N4SZV0"/>
<dbReference type="WBParaSite" id="BPAG_0000133701-mRNA-1">
    <property type="protein sequence ID" value="BPAG_0000133701-mRNA-1"/>
    <property type="gene ID" value="BPAG_0000133701"/>
</dbReference>
<reference evidence="1" key="1">
    <citation type="submission" date="2017-02" db="UniProtKB">
        <authorList>
            <consortium name="WormBaseParasite"/>
        </authorList>
    </citation>
    <scope>IDENTIFICATION</scope>
</reference>
<proteinExistence type="predicted"/>
<sequence>MNLDWLHPLSVFQWPRISGKRGNTQLMLILSQDYPCIQSRDWIELDEMTILVNSSALTQYPTYITGQSKVALDRRHLHQYWRMRYLQLHSL</sequence>
<protein>
    <submittedName>
        <fullName evidence="1">Uma2 domain-containing protein</fullName>
    </submittedName>
</protein>
<evidence type="ECO:0000313" key="1">
    <source>
        <dbReference type="WBParaSite" id="BPAG_0000133701-mRNA-1"/>
    </source>
</evidence>